<dbReference type="InterPro" id="IPR028939">
    <property type="entry name" value="P5C_Rdtase_cat_N"/>
</dbReference>
<name>A0ABV7Z3L2_9BACT</name>
<dbReference type="SUPFAM" id="SSF48179">
    <property type="entry name" value="6-phosphogluconate dehydrogenase C-terminal domain-like"/>
    <property type="match status" value="1"/>
</dbReference>
<dbReference type="Proteomes" id="UP001595616">
    <property type="component" value="Unassembled WGS sequence"/>
</dbReference>
<protein>
    <submittedName>
        <fullName evidence="3">Rossmann-like and DUF2520 domain-containing protein</fullName>
    </submittedName>
</protein>
<dbReference type="InterPro" id="IPR036291">
    <property type="entry name" value="NAD(P)-bd_dom_sf"/>
</dbReference>
<dbReference type="PANTHER" id="PTHR40459">
    <property type="entry name" value="CONSERVED HYPOTHETICAL ALANINE AND LEUCINE RICH PROTEIN"/>
    <property type="match status" value="1"/>
</dbReference>
<dbReference type="InterPro" id="IPR018931">
    <property type="entry name" value="DUF2520"/>
</dbReference>
<reference evidence="4" key="1">
    <citation type="journal article" date="2019" name="Int. J. Syst. Evol. Microbiol.">
        <title>The Global Catalogue of Microorganisms (GCM) 10K type strain sequencing project: providing services to taxonomists for standard genome sequencing and annotation.</title>
        <authorList>
            <consortium name="The Broad Institute Genomics Platform"/>
            <consortium name="The Broad Institute Genome Sequencing Center for Infectious Disease"/>
            <person name="Wu L."/>
            <person name="Ma J."/>
        </authorList>
    </citation>
    <scope>NUCLEOTIDE SEQUENCE [LARGE SCALE GENOMIC DNA]</scope>
    <source>
        <strain evidence="4">CECT 7956</strain>
    </source>
</reference>
<dbReference type="Pfam" id="PF03807">
    <property type="entry name" value="F420_oxidored"/>
    <property type="match status" value="1"/>
</dbReference>
<evidence type="ECO:0000259" key="1">
    <source>
        <dbReference type="Pfam" id="PF03807"/>
    </source>
</evidence>
<dbReference type="InterPro" id="IPR037108">
    <property type="entry name" value="TM1727-like_C_sf"/>
</dbReference>
<keyword evidence="4" id="KW-1185">Reference proteome</keyword>
<evidence type="ECO:0000259" key="2">
    <source>
        <dbReference type="Pfam" id="PF10728"/>
    </source>
</evidence>
<dbReference type="EMBL" id="JBHRYQ010000001">
    <property type="protein sequence ID" value="MFC3812856.1"/>
    <property type="molecule type" value="Genomic_DNA"/>
</dbReference>
<feature type="domain" description="DUF2520" evidence="2">
    <location>
        <begin position="133"/>
        <end position="259"/>
    </location>
</feature>
<evidence type="ECO:0000313" key="4">
    <source>
        <dbReference type="Proteomes" id="UP001595616"/>
    </source>
</evidence>
<evidence type="ECO:0000313" key="3">
    <source>
        <dbReference type="EMBL" id="MFC3812856.1"/>
    </source>
</evidence>
<comment type="caution">
    <text evidence="3">The sequence shown here is derived from an EMBL/GenBank/DDBJ whole genome shotgun (WGS) entry which is preliminary data.</text>
</comment>
<gene>
    <name evidence="3" type="ORF">ACFOOI_19490</name>
</gene>
<feature type="domain" description="Pyrroline-5-carboxylate reductase catalytic N-terminal" evidence="1">
    <location>
        <begin position="3"/>
        <end position="89"/>
    </location>
</feature>
<dbReference type="PANTHER" id="PTHR40459:SF1">
    <property type="entry name" value="CONSERVED HYPOTHETICAL ALANINE AND LEUCINE RICH PROTEIN"/>
    <property type="match status" value="1"/>
</dbReference>
<organism evidence="3 4">
    <name type="scientific">Lacihabitans lacunae</name>
    <dbReference type="NCBI Taxonomy" id="1028214"/>
    <lineage>
        <taxon>Bacteria</taxon>
        <taxon>Pseudomonadati</taxon>
        <taxon>Bacteroidota</taxon>
        <taxon>Cytophagia</taxon>
        <taxon>Cytophagales</taxon>
        <taxon>Leadbetterellaceae</taxon>
        <taxon>Lacihabitans</taxon>
    </lineage>
</organism>
<dbReference type="Gene3D" id="1.10.1040.20">
    <property type="entry name" value="ProC-like, C-terminal domain"/>
    <property type="match status" value="1"/>
</dbReference>
<dbReference type="Pfam" id="PF10728">
    <property type="entry name" value="DUF2520"/>
    <property type="match status" value="1"/>
</dbReference>
<dbReference type="RefSeq" id="WP_379839762.1">
    <property type="nucleotide sequence ID" value="NZ_JBHRYQ010000001.1"/>
</dbReference>
<dbReference type="Gene3D" id="3.40.50.720">
    <property type="entry name" value="NAD(P)-binding Rossmann-like Domain"/>
    <property type="match status" value="1"/>
</dbReference>
<sequence>MNVAIIGTGNVAWHLARVFEKNEILVTDIYGRDEDKAEEIGQQLYEVKINTELDFSESRADVFFVCVSDDAIAEVCSKALFPEGAIVVHTSGGRPLSDVQETLRIYHDLPVSSGVFYPVMTFTKGKAVDFLKIPIAIESENEETENLLLGLARAISNEVFLMNSKERAILHVSAVFSCNFTNHLWALSKAILDSENLEFDMLKPLIAETFKKAMASDHPAEVQTGPALRGDDSSIKSHLDYLAEDEDLLEVYETLTKSIQDWHE</sequence>
<proteinExistence type="predicted"/>
<dbReference type="InterPro" id="IPR008927">
    <property type="entry name" value="6-PGluconate_DH-like_C_sf"/>
</dbReference>
<accession>A0ABV7Z3L2</accession>
<dbReference type="SUPFAM" id="SSF51735">
    <property type="entry name" value="NAD(P)-binding Rossmann-fold domains"/>
    <property type="match status" value="1"/>
</dbReference>